<dbReference type="OrthoDB" id="6159439at2759"/>
<reference evidence="7 8" key="1">
    <citation type="submission" date="2015-12" db="EMBL/GenBank/DDBJ databases">
        <title>The genome of Folsomia candida.</title>
        <authorList>
            <person name="Faddeeva A."/>
            <person name="Derks M.F."/>
            <person name="Anvar Y."/>
            <person name="Smit S."/>
            <person name="Van Straalen N."/>
            <person name="Roelofs D."/>
        </authorList>
    </citation>
    <scope>NUCLEOTIDE SEQUENCE [LARGE SCALE GENOMIC DNA]</scope>
    <source>
        <strain evidence="7 8">VU population</strain>
        <tissue evidence="7">Whole body</tissue>
    </source>
</reference>
<feature type="compositionally biased region" description="Low complexity" evidence="6">
    <location>
        <begin position="75"/>
        <end position="84"/>
    </location>
</feature>
<feature type="compositionally biased region" description="Polar residues" evidence="6">
    <location>
        <begin position="85"/>
        <end position="95"/>
    </location>
</feature>
<protein>
    <submittedName>
        <fullName evidence="7">Homeotic protein proboscipedia</fullName>
    </submittedName>
</protein>
<evidence type="ECO:0000256" key="6">
    <source>
        <dbReference type="SAM" id="MobiDB-lite"/>
    </source>
</evidence>
<dbReference type="Proteomes" id="UP000198287">
    <property type="component" value="Unassembled WGS sequence"/>
</dbReference>
<dbReference type="AlphaFoldDB" id="A0A226ED00"/>
<gene>
    <name evidence="7" type="ORF">Fcan01_09055</name>
</gene>
<evidence type="ECO:0000313" key="7">
    <source>
        <dbReference type="EMBL" id="OXA55349.1"/>
    </source>
</evidence>
<evidence type="ECO:0000256" key="4">
    <source>
        <dbReference type="ARBA" id="ARBA00023155"/>
    </source>
</evidence>
<sequence>MIDRVAVTCSPTWPRSLLHHSSSSPASSSVLTSVESMDSLEGFDSSESGFIATRPSIADFMAAVPNLGEHHNNNNNIAGGNHVNSTSPATPNSLFCGQGGNIGGSATQPNNATGNTSSTNEYPWMKEKKTTRKNNHQGAGLKVSRAEVFKSSTQEDRKARLRKSSKKLDLGKLASEKARFAQARS</sequence>
<dbReference type="EMBL" id="LNIX01000004">
    <property type="protein sequence ID" value="OXA55349.1"/>
    <property type="molecule type" value="Genomic_DNA"/>
</dbReference>
<proteinExistence type="predicted"/>
<evidence type="ECO:0000256" key="3">
    <source>
        <dbReference type="ARBA" id="ARBA00023125"/>
    </source>
</evidence>
<keyword evidence="8" id="KW-1185">Reference proteome</keyword>
<dbReference type="InterPro" id="IPR001827">
    <property type="entry name" value="Homeobox_Antennapedia_CS"/>
</dbReference>
<keyword evidence="5" id="KW-0539">Nucleus</keyword>
<evidence type="ECO:0000256" key="5">
    <source>
        <dbReference type="ARBA" id="ARBA00023242"/>
    </source>
</evidence>
<evidence type="ECO:0000313" key="8">
    <source>
        <dbReference type="Proteomes" id="UP000198287"/>
    </source>
</evidence>
<feature type="compositionally biased region" description="Polar residues" evidence="6">
    <location>
        <begin position="104"/>
        <end position="121"/>
    </location>
</feature>
<feature type="region of interest" description="Disordered" evidence="6">
    <location>
        <begin position="75"/>
        <end position="164"/>
    </location>
</feature>
<dbReference type="GO" id="GO:0003677">
    <property type="term" value="F:DNA binding"/>
    <property type="evidence" value="ECO:0007669"/>
    <property type="project" value="UniProtKB-KW"/>
</dbReference>
<keyword evidence="3" id="KW-0238">DNA-binding</keyword>
<evidence type="ECO:0000256" key="2">
    <source>
        <dbReference type="ARBA" id="ARBA00022473"/>
    </source>
</evidence>
<keyword evidence="4" id="KW-0371">Homeobox</keyword>
<dbReference type="GO" id="GO:0003700">
    <property type="term" value="F:DNA-binding transcription factor activity"/>
    <property type="evidence" value="ECO:0007669"/>
    <property type="project" value="InterPro"/>
</dbReference>
<comment type="subcellular location">
    <subcellularLocation>
        <location evidence="1">Nucleus</location>
    </subcellularLocation>
</comment>
<accession>A0A226ED00</accession>
<keyword evidence="2" id="KW-0217">Developmental protein</keyword>
<organism evidence="7 8">
    <name type="scientific">Folsomia candida</name>
    <name type="common">Springtail</name>
    <dbReference type="NCBI Taxonomy" id="158441"/>
    <lineage>
        <taxon>Eukaryota</taxon>
        <taxon>Metazoa</taxon>
        <taxon>Ecdysozoa</taxon>
        <taxon>Arthropoda</taxon>
        <taxon>Hexapoda</taxon>
        <taxon>Collembola</taxon>
        <taxon>Entomobryomorpha</taxon>
        <taxon>Isotomoidea</taxon>
        <taxon>Isotomidae</taxon>
        <taxon>Proisotominae</taxon>
        <taxon>Folsomia</taxon>
    </lineage>
</organism>
<feature type="compositionally biased region" description="Basic and acidic residues" evidence="6">
    <location>
        <begin position="144"/>
        <end position="158"/>
    </location>
</feature>
<dbReference type="PROSITE" id="PS00032">
    <property type="entry name" value="ANTENNAPEDIA"/>
    <property type="match status" value="1"/>
</dbReference>
<name>A0A226ED00_FOLCA</name>
<comment type="caution">
    <text evidence="7">The sequence shown here is derived from an EMBL/GenBank/DDBJ whole genome shotgun (WGS) entry which is preliminary data.</text>
</comment>
<evidence type="ECO:0000256" key="1">
    <source>
        <dbReference type="ARBA" id="ARBA00004123"/>
    </source>
</evidence>
<dbReference type="GO" id="GO:0005634">
    <property type="term" value="C:nucleus"/>
    <property type="evidence" value="ECO:0007669"/>
    <property type="project" value="UniProtKB-SubCell"/>
</dbReference>
<dbReference type="STRING" id="158441.A0A226ED00"/>